<keyword evidence="2" id="KW-1185">Reference proteome</keyword>
<reference evidence="1 2" key="1">
    <citation type="submission" date="2021-06" db="EMBL/GenBank/DDBJ databases">
        <authorList>
            <person name="Sun Q."/>
            <person name="Li D."/>
        </authorList>
    </citation>
    <scope>NUCLEOTIDE SEQUENCE [LARGE SCALE GENOMIC DNA]</scope>
    <source>
        <strain evidence="1 2">MSJ-1</strain>
    </source>
</reference>
<dbReference type="PANTHER" id="PTHR34374:SF1">
    <property type="entry name" value="LARGE RIBOSOMAL RNA SUBUNIT ACCUMULATION PROTEIN YCED HOMOLOG 1, CHLOROPLASTIC"/>
    <property type="match status" value="1"/>
</dbReference>
<evidence type="ECO:0000313" key="2">
    <source>
        <dbReference type="Proteomes" id="UP000783742"/>
    </source>
</evidence>
<evidence type="ECO:0000313" key="1">
    <source>
        <dbReference type="EMBL" id="MBU5668949.1"/>
    </source>
</evidence>
<dbReference type="Proteomes" id="UP000783742">
    <property type="component" value="Unassembled WGS sequence"/>
</dbReference>
<name>A0ABS6FFJ1_9FIRM</name>
<dbReference type="Pfam" id="PF02620">
    <property type="entry name" value="YceD"/>
    <property type="match status" value="1"/>
</dbReference>
<proteinExistence type="predicted"/>
<dbReference type="EMBL" id="JAHLQO010000003">
    <property type="protein sequence ID" value="MBU5668949.1"/>
    <property type="molecule type" value="Genomic_DNA"/>
</dbReference>
<sequence>MKLDLSSFLSSEEQRLDFDGKLNENDTDLNLDNLNLIYPIEYSGYVHDLTGELVLSINISYSFKAHCDRCTAEFINHRETNYEGYNFKDPSFYDENSIDEYFDINDDSIDLSKIILSQVITSIPGKNLCSDDCKGLCPHCGKNLNEGACDCEVSEETEEEKVDPRFEKLLDLFKDEEV</sequence>
<dbReference type="PANTHER" id="PTHR34374">
    <property type="entry name" value="LARGE RIBOSOMAL RNA SUBUNIT ACCUMULATION PROTEIN YCED HOMOLOG 1, CHLOROPLASTIC"/>
    <property type="match status" value="1"/>
</dbReference>
<dbReference type="RefSeq" id="WP_216548798.1">
    <property type="nucleotide sequence ID" value="NZ_JAHLQO010000003.1"/>
</dbReference>
<accession>A0ABS6FFJ1</accession>
<comment type="caution">
    <text evidence="1">The sequence shown here is derived from an EMBL/GenBank/DDBJ whole genome shotgun (WGS) entry which is preliminary data.</text>
</comment>
<organism evidence="1 2">
    <name type="scientific">Peptoniphilus ovalis</name>
    <dbReference type="NCBI Taxonomy" id="2841503"/>
    <lineage>
        <taxon>Bacteria</taxon>
        <taxon>Bacillati</taxon>
        <taxon>Bacillota</taxon>
        <taxon>Tissierellia</taxon>
        <taxon>Tissierellales</taxon>
        <taxon>Peptoniphilaceae</taxon>
        <taxon>Peptoniphilus</taxon>
    </lineage>
</organism>
<dbReference type="InterPro" id="IPR003772">
    <property type="entry name" value="YceD"/>
</dbReference>
<gene>
    <name evidence="1" type="ORF">KQI68_03750</name>
</gene>
<protein>
    <submittedName>
        <fullName evidence="1">DUF177 domain-containing protein</fullName>
    </submittedName>
</protein>